<dbReference type="AlphaFoldDB" id="A0A9X3CNA5"/>
<comment type="caution">
    <text evidence="1">The sequence shown here is derived from an EMBL/GenBank/DDBJ whole genome shotgun (WGS) entry which is preliminary data.</text>
</comment>
<proteinExistence type="predicted"/>
<evidence type="ECO:0000313" key="1">
    <source>
        <dbReference type="EMBL" id="MCW8346528.1"/>
    </source>
</evidence>
<dbReference type="PANTHER" id="PTHR30348:SF9">
    <property type="entry name" value="UPF0759 PROTEIN YECE"/>
    <property type="match status" value="1"/>
</dbReference>
<dbReference type="EMBL" id="JAKRRY010000012">
    <property type="protein sequence ID" value="MCW8346528.1"/>
    <property type="molecule type" value="Genomic_DNA"/>
</dbReference>
<dbReference type="InterPro" id="IPR002763">
    <property type="entry name" value="DUF72"/>
</dbReference>
<reference evidence="1" key="1">
    <citation type="submission" date="2022-02" db="EMBL/GenBank/DDBJ databases">
        <title>Vibrio sp. nov, a new bacterium isolated from seawater.</title>
        <authorList>
            <person name="Yuan Y."/>
        </authorList>
    </citation>
    <scope>NUCLEOTIDE SEQUENCE</scope>
    <source>
        <strain evidence="1">ZSDZ65</strain>
    </source>
</reference>
<dbReference type="PANTHER" id="PTHR30348">
    <property type="entry name" value="UNCHARACTERIZED PROTEIN YECE"/>
    <property type="match status" value="1"/>
</dbReference>
<evidence type="ECO:0000313" key="2">
    <source>
        <dbReference type="Proteomes" id="UP001155587"/>
    </source>
</evidence>
<gene>
    <name evidence="1" type="ORF">MD535_10990</name>
</gene>
<dbReference type="RefSeq" id="WP_265675082.1">
    <property type="nucleotide sequence ID" value="NZ_JAKRRY010000012.1"/>
</dbReference>
<dbReference type="SUPFAM" id="SSF117396">
    <property type="entry name" value="TM1631-like"/>
    <property type="match status" value="1"/>
</dbReference>
<dbReference type="Gene3D" id="3.20.20.410">
    <property type="entry name" value="Protein of unknown function UPF0759"/>
    <property type="match status" value="1"/>
</dbReference>
<dbReference type="Proteomes" id="UP001155587">
    <property type="component" value="Unassembled WGS sequence"/>
</dbReference>
<accession>A0A9X3CNA5</accession>
<name>A0A9X3CNA5_9VIBR</name>
<dbReference type="Pfam" id="PF01904">
    <property type="entry name" value="DUF72"/>
    <property type="match status" value="1"/>
</dbReference>
<keyword evidence="2" id="KW-1185">Reference proteome</keyword>
<protein>
    <submittedName>
        <fullName evidence="1">DUF72 domain-containing protein</fullName>
    </submittedName>
</protein>
<sequence>MSELSLRLGLTMWSHNDWLHSFYGSGTKSSQRLERYASVFHTVEGNTTFYATPSDNTVNNWNKATPEHFRFTFKLPKSITHEQQLRHCQAPLHDFLATMSPLREKLGMLTIQLPRRFGPNDLPALQSFCQYFPNDMPLGVEVRHPAFFQKGPHEKALNQWLLEHGIDRIIMDSRPVFAAEPNSPAVIDAHNNKPKVPVHAISTGQHPMIRFIGHPDLEANNPFFKPWLSKLPEWIAQGKQPYLMIHTPDNQYAPELALQLYTQLQQHIGQVPGINQVPGANHPISLPSLASFPPNADEHQIAMF</sequence>
<organism evidence="1 2">
    <name type="scientific">Vibrio qingdaonensis</name>
    <dbReference type="NCBI Taxonomy" id="2829491"/>
    <lineage>
        <taxon>Bacteria</taxon>
        <taxon>Pseudomonadati</taxon>
        <taxon>Pseudomonadota</taxon>
        <taxon>Gammaproteobacteria</taxon>
        <taxon>Vibrionales</taxon>
        <taxon>Vibrionaceae</taxon>
        <taxon>Vibrio</taxon>
    </lineage>
</organism>
<dbReference type="InterPro" id="IPR036520">
    <property type="entry name" value="UPF0759_sf"/>
</dbReference>